<dbReference type="Gene3D" id="3.40.50.1580">
    <property type="entry name" value="Nucleoside phosphorylase domain"/>
    <property type="match status" value="1"/>
</dbReference>
<keyword evidence="4" id="KW-1185">Reference proteome</keyword>
<dbReference type="GO" id="GO:0008782">
    <property type="term" value="F:adenosylhomocysteine nucleosidase activity"/>
    <property type="evidence" value="ECO:0007669"/>
    <property type="project" value="TreeGrafter"/>
</dbReference>
<dbReference type="SUPFAM" id="SSF53167">
    <property type="entry name" value="Purine and uridine phosphorylases"/>
    <property type="match status" value="1"/>
</dbReference>
<dbReference type="CDD" id="cd09008">
    <property type="entry name" value="MTAN"/>
    <property type="match status" value="1"/>
</dbReference>
<evidence type="ECO:0000259" key="2">
    <source>
        <dbReference type="Pfam" id="PF01048"/>
    </source>
</evidence>
<dbReference type="GO" id="GO:0005829">
    <property type="term" value="C:cytosol"/>
    <property type="evidence" value="ECO:0007669"/>
    <property type="project" value="TreeGrafter"/>
</dbReference>
<feature type="compositionally biased region" description="Pro residues" evidence="1">
    <location>
        <begin position="261"/>
        <end position="271"/>
    </location>
</feature>
<name>A0A1C3NYR7_9ACTN</name>
<evidence type="ECO:0000256" key="1">
    <source>
        <dbReference type="SAM" id="MobiDB-lite"/>
    </source>
</evidence>
<dbReference type="AlphaFoldDB" id="A0A1C3NYR7"/>
<evidence type="ECO:0000313" key="4">
    <source>
        <dbReference type="Proteomes" id="UP000199013"/>
    </source>
</evidence>
<dbReference type="InterPro" id="IPR035994">
    <property type="entry name" value="Nucleoside_phosphorylase_sf"/>
</dbReference>
<reference evidence="4" key="1">
    <citation type="submission" date="2016-02" db="EMBL/GenBank/DDBJ databases">
        <authorList>
            <person name="Wibberg D."/>
        </authorList>
    </citation>
    <scope>NUCLEOTIDE SEQUENCE [LARGE SCALE GENOMIC DNA]</scope>
</reference>
<accession>A0A1C3NYR7</accession>
<dbReference type="GO" id="GO:0019284">
    <property type="term" value="P:L-methionine salvage from S-adenosylmethionine"/>
    <property type="evidence" value="ECO:0007669"/>
    <property type="project" value="TreeGrafter"/>
</dbReference>
<dbReference type="EMBL" id="FLUV01001271">
    <property type="protein sequence ID" value="SBW22713.1"/>
    <property type="molecule type" value="Genomic_DNA"/>
</dbReference>
<dbReference type="Proteomes" id="UP000199013">
    <property type="component" value="Unassembled WGS sequence"/>
</dbReference>
<protein>
    <recommendedName>
        <fullName evidence="2">Nucleoside phosphorylase domain-containing protein</fullName>
    </recommendedName>
</protein>
<feature type="domain" description="Nucleoside phosphorylase" evidence="2">
    <location>
        <begin position="2"/>
        <end position="239"/>
    </location>
</feature>
<proteinExistence type="predicted"/>
<organism evidence="3 4">
    <name type="scientific">Candidatus Protofrankia californiensis</name>
    <dbReference type="NCBI Taxonomy" id="1839754"/>
    <lineage>
        <taxon>Bacteria</taxon>
        <taxon>Bacillati</taxon>
        <taxon>Actinomycetota</taxon>
        <taxon>Actinomycetes</taxon>
        <taxon>Frankiales</taxon>
        <taxon>Frankiaceae</taxon>
        <taxon>Protofrankia</taxon>
    </lineage>
</organism>
<dbReference type="PANTHER" id="PTHR46832:SF1">
    <property type="entry name" value="5'-METHYLTHIOADENOSINE_S-ADENOSYLHOMOCYSTEINE NUCLEOSIDASE"/>
    <property type="match status" value="1"/>
</dbReference>
<dbReference type="PANTHER" id="PTHR46832">
    <property type="entry name" value="5'-METHYLTHIOADENOSINE/S-ADENOSYLHOMOCYSTEINE NUCLEOSIDASE"/>
    <property type="match status" value="1"/>
</dbReference>
<dbReference type="GO" id="GO:0008930">
    <property type="term" value="F:methylthioadenosine nucleosidase activity"/>
    <property type="evidence" value="ECO:0007669"/>
    <property type="project" value="TreeGrafter"/>
</dbReference>
<dbReference type="InterPro" id="IPR000845">
    <property type="entry name" value="Nucleoside_phosphorylase_d"/>
</dbReference>
<feature type="region of interest" description="Disordered" evidence="1">
    <location>
        <begin position="248"/>
        <end position="284"/>
    </location>
</feature>
<sequence length="312" mass="32419">MIVILTALPVEHHAVLERLTDATVHKNDVGTLFEVGSLASFPKCQVALGTTGPGALDAAALATRAQAEFSPAAMLFVGIAGGLRDWLAIGDVVVATKIHAYHGGRSEDDEFLARPRSWQLPHAVEQIARRLPRGEAWRALLPELGPGDGPSVHFEAVAAGDVLLNSKVSPTAQRLRRNYNDAVAIEMESSGFALAGHLSGGVATATIRAISDHADGTKGVTDSKGSQDIAARNAAAFAVLLAAAVDDGKNKDGKGDGTPAGTPPNTQPPLPVSIQNTNTAQSGARVDQQIGVNFEAFHAAWTVGAGERGEKK</sequence>
<evidence type="ECO:0000313" key="3">
    <source>
        <dbReference type="EMBL" id="SBW22713.1"/>
    </source>
</evidence>
<dbReference type="Pfam" id="PF01048">
    <property type="entry name" value="PNP_UDP_1"/>
    <property type="match status" value="1"/>
</dbReference>
<feature type="compositionally biased region" description="Polar residues" evidence="1">
    <location>
        <begin position="273"/>
        <end position="282"/>
    </location>
</feature>
<gene>
    <name evidence="3" type="ORF">FDG2_3020</name>
</gene>
<dbReference type="GO" id="GO:0009116">
    <property type="term" value="P:nucleoside metabolic process"/>
    <property type="evidence" value="ECO:0007669"/>
    <property type="project" value="InterPro"/>
</dbReference>